<evidence type="ECO:0000256" key="5">
    <source>
        <dbReference type="ARBA" id="ARBA00023163"/>
    </source>
</evidence>
<keyword evidence="5" id="KW-0804">Transcription</keyword>
<keyword evidence="4" id="KW-0238">DNA-binding</keyword>
<feature type="coiled-coil region" evidence="7">
    <location>
        <begin position="257"/>
        <end position="284"/>
    </location>
</feature>
<evidence type="ECO:0000313" key="10">
    <source>
        <dbReference type="EMBL" id="ALR88697.1"/>
    </source>
</evidence>
<evidence type="ECO:0000256" key="6">
    <source>
        <dbReference type="ARBA" id="ARBA00023242"/>
    </source>
</evidence>
<evidence type="ECO:0000256" key="3">
    <source>
        <dbReference type="ARBA" id="ARBA00023015"/>
    </source>
</evidence>
<dbReference type="EMBL" id="KU064708">
    <property type="protein sequence ID" value="ALR88697.1"/>
    <property type="molecule type" value="mRNA"/>
</dbReference>
<reference evidence="10" key="1">
    <citation type="journal article" date="2015" name="Nature">
        <title>Hemichordate genomes and deuterostome origins.</title>
        <authorList>
            <person name="Simakov O."/>
            <person name="Kawashima T."/>
            <person name="Marletaz F."/>
            <person name="Jenkins J."/>
            <person name="Koyanagi R."/>
            <person name="Mitros T."/>
            <person name="Hisata K."/>
            <person name="Bredeson J."/>
            <person name="Shoguchi E."/>
            <person name="Gyoja F."/>
            <person name="Yue J.X."/>
            <person name="Chen Y.C."/>
            <person name="Freeman R.M.Jr."/>
            <person name="Sasaki A."/>
            <person name="Hikosaka-Katayama T."/>
            <person name="Sato A."/>
            <person name="Fujie M."/>
            <person name="Baughman K.W."/>
            <person name="Levine J."/>
            <person name="Gonzalez P."/>
            <person name="Cameron C."/>
            <person name="Fritzenwanker J.H."/>
            <person name="Pani A.M."/>
            <person name="Goto H."/>
            <person name="Kanda M."/>
            <person name="Arakaki N."/>
            <person name="Yamasaki S."/>
            <person name="Qu J."/>
            <person name="Cree A."/>
            <person name="Ding Y."/>
            <person name="Dinh H.H."/>
            <person name="Dugan S."/>
            <person name="Holder M."/>
            <person name="Jhangiani S.N."/>
            <person name="Kovar C.L."/>
            <person name="Lee S.L."/>
            <person name="Lewis L.R."/>
            <person name="Morton D."/>
            <person name="Nazareth L.V."/>
            <person name="Okwuonu G."/>
            <person name="Santibanez J."/>
            <person name="Chen R."/>
            <person name="Richards S."/>
            <person name="Muzny D.M."/>
            <person name="Gillis A."/>
            <person name="Peshkin L."/>
            <person name="Wu M."/>
            <person name="Humphreys T."/>
            <person name="Su Y.H."/>
            <person name="Putnam N.H."/>
            <person name="Schmutz J."/>
            <person name="Fujiyama A."/>
            <person name="Yu J.K."/>
            <person name="Tagawa K."/>
            <person name="Worley K.C."/>
            <person name="Gibbs R.A."/>
            <person name="Kirschner M.W."/>
            <person name="Lowe C.J."/>
            <person name="Satoh N."/>
            <person name="Rokhsar D.S."/>
            <person name="Gerhart J."/>
        </authorList>
    </citation>
    <scope>NUCLEOTIDE SEQUENCE</scope>
</reference>
<protein>
    <submittedName>
        <fullName evidence="12">Cell death specification protein 2-like</fullName>
    </submittedName>
    <submittedName>
        <fullName evidence="10">Giant transcription factor-like 140</fullName>
    </submittedName>
</protein>
<evidence type="ECO:0000256" key="8">
    <source>
        <dbReference type="SAM" id="MobiDB-lite"/>
    </source>
</evidence>
<dbReference type="GO" id="GO:0000978">
    <property type="term" value="F:RNA polymerase II cis-regulatory region sequence-specific DNA binding"/>
    <property type="evidence" value="ECO:0007669"/>
    <property type="project" value="TreeGrafter"/>
</dbReference>
<feature type="domain" description="BZIP" evidence="9">
    <location>
        <begin position="232"/>
        <end position="288"/>
    </location>
</feature>
<dbReference type="PANTHER" id="PTHR11988:SF56">
    <property type="entry name" value="TRANSCRIPTION FACTOR CES-2"/>
    <property type="match status" value="1"/>
</dbReference>
<feature type="region of interest" description="Disordered" evidence="8">
    <location>
        <begin position="1"/>
        <end position="40"/>
    </location>
</feature>
<name>A0A0U2L608_SACKO</name>
<sequence length="295" mass="32803">MSSIMNGESGLKMEKLPLEEKHSPHKRAVDAESEEQQLEAQREISETIINVSKRPNSGEGLRIIPPSFLTASGSVAASISHNHPTFADALNSISHKPLDLSYPKFNSLHPYRLYSHPTHMPGSHLGIPHYPFGDTVPMSAAAAVAAYGSYPMYHGLTESSMNSSSIKFPLSSLLRKRRNSESSSHQSSQSSQDSPPVKSSVSVPELQDESNNDDDTGSSIKKARSVPEEKKDAAYWERRRKNNDAAKRSRDARRAKEEEIALRAAFLEQENMKLRAEVSILKNELARLHYMVYSC</sequence>
<feature type="compositionally biased region" description="Low complexity" evidence="8">
    <location>
        <begin position="181"/>
        <end position="204"/>
    </location>
</feature>
<dbReference type="Pfam" id="PF07716">
    <property type="entry name" value="bZIP_2"/>
    <property type="match status" value="1"/>
</dbReference>
<dbReference type="PROSITE" id="PS50217">
    <property type="entry name" value="BZIP"/>
    <property type="match status" value="1"/>
</dbReference>
<evidence type="ECO:0000259" key="9">
    <source>
        <dbReference type="PROSITE" id="PS50217"/>
    </source>
</evidence>
<reference evidence="12" key="2">
    <citation type="submission" date="2025-05" db="UniProtKB">
        <authorList>
            <consortium name="RefSeq"/>
        </authorList>
    </citation>
    <scope>IDENTIFICATION</scope>
    <source>
        <tissue evidence="12">Testes</tissue>
    </source>
</reference>
<evidence type="ECO:0000256" key="1">
    <source>
        <dbReference type="ARBA" id="ARBA00004123"/>
    </source>
</evidence>
<proteinExistence type="evidence at transcript level"/>
<dbReference type="FunFam" id="1.20.5.170:FF:000007">
    <property type="entry name" value="hepatic leukemia factor isoform X2"/>
    <property type="match status" value="1"/>
</dbReference>
<feature type="region of interest" description="Disordered" evidence="8">
    <location>
        <begin position="175"/>
        <end position="254"/>
    </location>
</feature>
<dbReference type="CDD" id="cd14695">
    <property type="entry name" value="bZIP_HLF"/>
    <property type="match status" value="1"/>
</dbReference>
<dbReference type="SUPFAM" id="SSF57959">
    <property type="entry name" value="Leucine zipper domain"/>
    <property type="match status" value="1"/>
</dbReference>
<dbReference type="RefSeq" id="XP_002731253.1">
    <property type="nucleotide sequence ID" value="XM_002731207.2"/>
</dbReference>
<dbReference type="Proteomes" id="UP000694865">
    <property type="component" value="Unplaced"/>
</dbReference>
<feature type="compositionally biased region" description="Basic and acidic residues" evidence="8">
    <location>
        <begin position="225"/>
        <end position="254"/>
    </location>
</feature>
<dbReference type="GO" id="GO:0000981">
    <property type="term" value="F:DNA-binding transcription factor activity, RNA polymerase II-specific"/>
    <property type="evidence" value="ECO:0007669"/>
    <property type="project" value="TreeGrafter"/>
</dbReference>
<dbReference type="GO" id="GO:0005634">
    <property type="term" value="C:nucleus"/>
    <property type="evidence" value="ECO:0007669"/>
    <property type="project" value="UniProtKB-SubCell"/>
</dbReference>
<keyword evidence="3" id="KW-0805">Transcription regulation</keyword>
<dbReference type="SMART" id="SM00338">
    <property type="entry name" value="BRLZ"/>
    <property type="match status" value="1"/>
</dbReference>
<keyword evidence="7" id="KW-0175">Coiled coil</keyword>
<dbReference type="AlphaFoldDB" id="A0A0U2L608"/>
<comment type="similarity">
    <text evidence="2">Belongs to the bZIP family. PAR subfamily.</text>
</comment>
<dbReference type="PANTHER" id="PTHR11988">
    <property type="entry name" value="THYROTROPH EMBRYONIC FACTOR RELATED"/>
    <property type="match status" value="1"/>
</dbReference>
<accession>A0A0U2L608</accession>
<dbReference type="Gene3D" id="1.20.5.170">
    <property type="match status" value="1"/>
</dbReference>
<evidence type="ECO:0000256" key="2">
    <source>
        <dbReference type="ARBA" id="ARBA00009208"/>
    </source>
</evidence>
<feature type="compositionally biased region" description="Basic and acidic residues" evidence="8">
    <location>
        <begin position="11"/>
        <end position="30"/>
    </location>
</feature>
<keyword evidence="11" id="KW-1185">Reference proteome</keyword>
<dbReference type="InterPro" id="IPR046347">
    <property type="entry name" value="bZIP_sf"/>
</dbReference>
<keyword evidence="6" id="KW-0539">Nucleus</keyword>
<dbReference type="KEGG" id="sko:100374756"/>
<dbReference type="GeneID" id="100374756"/>
<evidence type="ECO:0000313" key="11">
    <source>
        <dbReference type="Proteomes" id="UP000694865"/>
    </source>
</evidence>
<gene>
    <name evidence="12" type="primary">LOC100374756</name>
</gene>
<feature type="compositionally biased region" description="Acidic residues" evidence="8">
    <location>
        <begin position="206"/>
        <end position="216"/>
    </location>
</feature>
<dbReference type="InterPro" id="IPR004827">
    <property type="entry name" value="bZIP"/>
</dbReference>
<evidence type="ECO:0000313" key="12">
    <source>
        <dbReference type="RefSeq" id="XP_002731253.1"/>
    </source>
</evidence>
<organism evidence="10">
    <name type="scientific">Saccoglossus kowalevskii</name>
    <name type="common">Acorn worm</name>
    <dbReference type="NCBI Taxonomy" id="10224"/>
    <lineage>
        <taxon>Eukaryota</taxon>
        <taxon>Metazoa</taxon>
        <taxon>Hemichordata</taxon>
        <taxon>Enteropneusta</taxon>
        <taxon>Harrimaniidae</taxon>
        <taxon>Saccoglossus</taxon>
    </lineage>
</organism>
<comment type="subcellular location">
    <subcellularLocation>
        <location evidence="1">Nucleus</location>
    </subcellularLocation>
</comment>
<dbReference type="InterPro" id="IPR040223">
    <property type="entry name" value="PAR_bZIP"/>
</dbReference>
<evidence type="ECO:0000256" key="7">
    <source>
        <dbReference type="SAM" id="Coils"/>
    </source>
</evidence>
<evidence type="ECO:0000256" key="4">
    <source>
        <dbReference type="ARBA" id="ARBA00023125"/>
    </source>
</evidence>
<dbReference type="OrthoDB" id="6022300at2759"/>